<dbReference type="InterPro" id="IPR036305">
    <property type="entry name" value="RGS_sf"/>
</dbReference>
<evidence type="ECO:0000313" key="2">
    <source>
        <dbReference type="EMBL" id="ETO19869.1"/>
    </source>
</evidence>
<reference evidence="2 3" key="1">
    <citation type="journal article" date="2013" name="Curr. Biol.">
        <title>The Genome of the Foraminiferan Reticulomyxa filosa.</title>
        <authorList>
            <person name="Glockner G."/>
            <person name="Hulsmann N."/>
            <person name="Schleicher M."/>
            <person name="Noegel A.A."/>
            <person name="Eichinger L."/>
            <person name="Gallinger C."/>
            <person name="Pawlowski J."/>
            <person name="Sierra R."/>
            <person name="Euteneuer U."/>
            <person name="Pillet L."/>
            <person name="Moustafa A."/>
            <person name="Platzer M."/>
            <person name="Groth M."/>
            <person name="Szafranski K."/>
            <person name="Schliwa M."/>
        </authorList>
    </citation>
    <scope>NUCLEOTIDE SEQUENCE [LARGE SCALE GENOMIC DNA]</scope>
</reference>
<dbReference type="AlphaFoldDB" id="X6N2C8"/>
<dbReference type="Gene3D" id="1.10.167.10">
    <property type="entry name" value="Regulator of G-protein Signalling 4, domain 2"/>
    <property type="match status" value="1"/>
</dbReference>
<name>X6N2C8_RETFI</name>
<feature type="non-terminal residue" evidence="2">
    <location>
        <position position="1"/>
    </location>
</feature>
<gene>
    <name evidence="2" type="ORF">RFI_17358</name>
</gene>
<dbReference type="EMBL" id="ASPP01013206">
    <property type="protein sequence ID" value="ETO19869.1"/>
    <property type="molecule type" value="Genomic_DNA"/>
</dbReference>
<proteinExistence type="predicted"/>
<dbReference type="SUPFAM" id="SSF48097">
    <property type="entry name" value="Regulator of G-protein signaling, RGS"/>
    <property type="match status" value="1"/>
</dbReference>
<dbReference type="PROSITE" id="PS50132">
    <property type="entry name" value="RGS"/>
    <property type="match status" value="1"/>
</dbReference>
<keyword evidence="3" id="KW-1185">Reference proteome</keyword>
<comment type="caution">
    <text evidence="2">The sequence shown here is derived from an EMBL/GenBank/DDBJ whole genome shotgun (WGS) entry which is preliminary data.</text>
</comment>
<dbReference type="SMART" id="SM00315">
    <property type="entry name" value="RGS"/>
    <property type="match status" value="1"/>
</dbReference>
<dbReference type="Pfam" id="PF00615">
    <property type="entry name" value="RGS"/>
    <property type="match status" value="1"/>
</dbReference>
<dbReference type="PANTHER" id="PTHR10845:SF192">
    <property type="entry name" value="DOUBLE HIT, ISOFORM B"/>
    <property type="match status" value="1"/>
</dbReference>
<dbReference type="PANTHER" id="PTHR10845">
    <property type="entry name" value="REGULATOR OF G PROTEIN SIGNALING"/>
    <property type="match status" value="1"/>
</dbReference>
<evidence type="ECO:0000259" key="1">
    <source>
        <dbReference type="PROSITE" id="PS50132"/>
    </source>
</evidence>
<dbReference type="Proteomes" id="UP000023152">
    <property type="component" value="Unassembled WGS sequence"/>
</dbReference>
<feature type="domain" description="RGS" evidence="1">
    <location>
        <begin position="62"/>
        <end position="226"/>
    </location>
</feature>
<organism evidence="2 3">
    <name type="scientific">Reticulomyxa filosa</name>
    <dbReference type="NCBI Taxonomy" id="46433"/>
    <lineage>
        <taxon>Eukaryota</taxon>
        <taxon>Sar</taxon>
        <taxon>Rhizaria</taxon>
        <taxon>Retaria</taxon>
        <taxon>Foraminifera</taxon>
        <taxon>Monothalamids</taxon>
        <taxon>Reticulomyxidae</taxon>
        <taxon>Reticulomyxa</taxon>
    </lineage>
</organism>
<accession>X6N2C8</accession>
<protein>
    <recommendedName>
        <fullName evidence="1">RGS domain-containing protein</fullName>
    </recommendedName>
</protein>
<sequence>FFFPKKKKKKKKKKRLRYQMEHELLQRYPMLGANAISQLSNMRLRASSKQEEIVSGFNRQLTLERVLMSKSGLELFAAHLVKELSLENILYLIEYMQLKHFISIHQSHLLQYNDVRAVGFRVEICSSLIVENLHPCLLRVNIPISSAWQICLNMFAYLYSHYILDTSVACLNISFDSTASIQRAMSQLHQYPSLDMLPSLITAFDAATIDVLHLLRGDSFLRFQKSPEGLTYSKDFV</sequence>
<dbReference type="InterPro" id="IPR044926">
    <property type="entry name" value="RGS_subdomain_2"/>
</dbReference>
<evidence type="ECO:0000313" key="3">
    <source>
        <dbReference type="Proteomes" id="UP000023152"/>
    </source>
</evidence>
<dbReference type="InterPro" id="IPR016137">
    <property type="entry name" value="RGS"/>
</dbReference>